<dbReference type="Proteomes" id="UP000484547">
    <property type="component" value="Unassembled WGS sequence"/>
</dbReference>
<dbReference type="EMBL" id="WNBM01000004">
    <property type="protein sequence ID" value="MTT76041.1"/>
    <property type="molecule type" value="Genomic_DNA"/>
</dbReference>
<dbReference type="OrthoDB" id="9773765at2"/>
<dbReference type="GO" id="GO:0043115">
    <property type="term" value="F:precorrin-2 dehydrogenase activity"/>
    <property type="evidence" value="ECO:0007669"/>
    <property type="project" value="UniProtKB-EC"/>
</dbReference>
<dbReference type="RefSeq" id="WP_149970889.1">
    <property type="nucleotide sequence ID" value="NZ_WNBG01000004.1"/>
</dbReference>
<protein>
    <recommendedName>
        <fullName evidence="2">precorrin-2 dehydrogenase</fullName>
        <ecNumber evidence="2">1.3.1.76</ecNumber>
    </recommendedName>
</protein>
<dbReference type="Pfam" id="PF10414">
    <property type="entry name" value="CysG_dimeriser"/>
    <property type="match status" value="1"/>
</dbReference>
<evidence type="ECO:0000256" key="6">
    <source>
        <dbReference type="ARBA" id="ARBA00047561"/>
    </source>
</evidence>
<proteinExistence type="predicted"/>
<feature type="domain" description="Sirohaem synthase dimerisation" evidence="7">
    <location>
        <begin position="155"/>
        <end position="204"/>
    </location>
</feature>
<dbReference type="Gene3D" id="1.10.8.610">
    <property type="entry name" value="SirC, precorrin-2 dehydrogenase, C-terminal helical domain-like"/>
    <property type="match status" value="1"/>
</dbReference>
<dbReference type="NCBIfam" id="TIGR01470">
    <property type="entry name" value="cysG_Nterm"/>
    <property type="match status" value="1"/>
</dbReference>
<evidence type="ECO:0000313" key="8">
    <source>
        <dbReference type="EMBL" id="MTT76041.1"/>
    </source>
</evidence>
<evidence type="ECO:0000313" key="10">
    <source>
        <dbReference type="Proteomes" id="UP000443070"/>
    </source>
</evidence>
<evidence type="ECO:0000256" key="5">
    <source>
        <dbReference type="ARBA" id="ARBA00023244"/>
    </source>
</evidence>
<dbReference type="Gene3D" id="3.40.50.720">
    <property type="entry name" value="NAD(P)-binding Rossmann-like Domain"/>
    <property type="match status" value="1"/>
</dbReference>
<evidence type="ECO:0000256" key="3">
    <source>
        <dbReference type="ARBA" id="ARBA00023002"/>
    </source>
</evidence>
<keyword evidence="5" id="KW-0627">Porphyrin biosynthesis</keyword>
<comment type="catalytic activity">
    <reaction evidence="6">
        <text>precorrin-2 + NAD(+) = sirohydrochlorin + NADH + 2 H(+)</text>
        <dbReference type="Rhea" id="RHEA:15613"/>
        <dbReference type="ChEBI" id="CHEBI:15378"/>
        <dbReference type="ChEBI" id="CHEBI:57540"/>
        <dbReference type="ChEBI" id="CHEBI:57945"/>
        <dbReference type="ChEBI" id="CHEBI:58351"/>
        <dbReference type="ChEBI" id="CHEBI:58827"/>
        <dbReference type="EC" id="1.3.1.76"/>
    </reaction>
</comment>
<dbReference type="SUPFAM" id="SSF51735">
    <property type="entry name" value="NAD(P)-binding Rossmann-fold domains"/>
    <property type="match status" value="1"/>
</dbReference>
<comment type="caution">
    <text evidence="8">The sequence shown here is derived from an EMBL/GenBank/DDBJ whole genome shotgun (WGS) entry which is preliminary data.</text>
</comment>
<accession>A0A7X2XFY3</accession>
<dbReference type="SUPFAM" id="SSF75615">
    <property type="entry name" value="Siroheme synthase middle domains-like"/>
    <property type="match status" value="1"/>
</dbReference>
<dbReference type="Proteomes" id="UP000443070">
    <property type="component" value="Unassembled WGS sequence"/>
</dbReference>
<dbReference type="PANTHER" id="PTHR35330">
    <property type="entry name" value="SIROHEME BIOSYNTHESIS PROTEIN MET8"/>
    <property type="match status" value="1"/>
</dbReference>
<dbReference type="InterPro" id="IPR028161">
    <property type="entry name" value="Met8-like"/>
</dbReference>
<dbReference type="InterPro" id="IPR042518">
    <property type="entry name" value="SirC_C"/>
</dbReference>
<dbReference type="InterPro" id="IPR036291">
    <property type="entry name" value="NAD(P)-bd_dom_sf"/>
</dbReference>
<dbReference type="PANTHER" id="PTHR35330:SF1">
    <property type="entry name" value="SIROHEME BIOSYNTHESIS PROTEIN MET8"/>
    <property type="match status" value="1"/>
</dbReference>
<evidence type="ECO:0000256" key="1">
    <source>
        <dbReference type="ARBA" id="ARBA00005010"/>
    </source>
</evidence>
<dbReference type="InterPro" id="IPR006367">
    <property type="entry name" value="Sirohaem_synthase_N"/>
</dbReference>
<dbReference type="EMBL" id="WNBW01000004">
    <property type="protein sequence ID" value="MTU04104.1"/>
    <property type="molecule type" value="Genomic_DNA"/>
</dbReference>
<sequence>MQQNSFSYPAMLDLKNKKCVIIGGGKVAVRKALPLIEAGADLTVIAPEADPQLLALAKTSLLRLELRAYTDNDLLDTFVTVAATDDFHINRKIAAAAPCLCNVVTEPSLGNFSVPSTVKNGALIFTLSTGGMPALTRILAQDLRAYYGSDFAEFNEFLQQLRQELKAVDTTPEKRTAFWRQTLTQSVIDLLHAGKLDQAKEIITDAANRFRLESQNSPR</sequence>
<keyword evidence="10" id="KW-1185">Reference proteome</keyword>
<evidence type="ECO:0000313" key="11">
    <source>
        <dbReference type="Proteomes" id="UP000484547"/>
    </source>
</evidence>
<organism evidence="8 11">
    <name type="scientific">Phascolarctobacterium faecium</name>
    <dbReference type="NCBI Taxonomy" id="33025"/>
    <lineage>
        <taxon>Bacteria</taxon>
        <taxon>Bacillati</taxon>
        <taxon>Bacillota</taxon>
        <taxon>Negativicutes</taxon>
        <taxon>Acidaminococcales</taxon>
        <taxon>Acidaminococcaceae</taxon>
        <taxon>Phascolarctobacterium</taxon>
    </lineage>
</organism>
<comment type="pathway">
    <text evidence="1">Porphyrin-containing compound metabolism; siroheme biosynthesis; sirohydrochlorin from precorrin-2: step 1/1.</text>
</comment>
<name>A0A7X2XFY3_9FIRM</name>
<evidence type="ECO:0000256" key="2">
    <source>
        <dbReference type="ARBA" id="ARBA00012400"/>
    </source>
</evidence>
<dbReference type="UniPathway" id="UPA00262">
    <property type="reaction ID" value="UER00222"/>
</dbReference>
<reference evidence="10 11" key="1">
    <citation type="journal article" date="2019" name="Nat. Med.">
        <title>A library of human gut bacterial isolates paired with longitudinal multiomics data enables mechanistic microbiome research.</title>
        <authorList>
            <person name="Poyet M."/>
            <person name="Groussin M."/>
            <person name="Gibbons S.M."/>
            <person name="Avila-Pacheco J."/>
            <person name="Jiang X."/>
            <person name="Kearney S.M."/>
            <person name="Perrotta A.R."/>
            <person name="Berdy B."/>
            <person name="Zhao S."/>
            <person name="Lieberman T.D."/>
            <person name="Swanson P.K."/>
            <person name="Smith M."/>
            <person name="Roesemann S."/>
            <person name="Alexander J.E."/>
            <person name="Rich S.A."/>
            <person name="Livny J."/>
            <person name="Vlamakis H."/>
            <person name="Clish C."/>
            <person name="Bullock K."/>
            <person name="Deik A."/>
            <person name="Scott J."/>
            <person name="Pierce K.A."/>
            <person name="Xavier R.J."/>
            <person name="Alm E.J."/>
        </authorList>
    </citation>
    <scope>NUCLEOTIDE SEQUENCE [LARGE SCALE GENOMIC DNA]</scope>
    <source>
        <strain evidence="8 11">BIOML-A13</strain>
        <strain evidence="9 10">BIOML-A3</strain>
    </source>
</reference>
<dbReference type="GO" id="GO:0019354">
    <property type="term" value="P:siroheme biosynthetic process"/>
    <property type="evidence" value="ECO:0007669"/>
    <property type="project" value="UniProtKB-UniPathway"/>
</dbReference>
<gene>
    <name evidence="8" type="ORF">GMD11_07180</name>
    <name evidence="9" type="ORF">GMD18_06830</name>
</gene>
<evidence type="ECO:0000259" key="7">
    <source>
        <dbReference type="Pfam" id="PF10414"/>
    </source>
</evidence>
<evidence type="ECO:0000313" key="9">
    <source>
        <dbReference type="EMBL" id="MTU04104.1"/>
    </source>
</evidence>
<keyword evidence="4" id="KW-0520">NAD</keyword>
<keyword evidence="3" id="KW-0560">Oxidoreductase</keyword>
<dbReference type="EC" id="1.3.1.76" evidence="2"/>
<dbReference type="GO" id="GO:0004325">
    <property type="term" value="F:ferrochelatase activity"/>
    <property type="evidence" value="ECO:0007669"/>
    <property type="project" value="InterPro"/>
</dbReference>
<dbReference type="InterPro" id="IPR019478">
    <property type="entry name" value="Sirohaem_synthase_dimer_dom"/>
</dbReference>
<evidence type="ECO:0000256" key="4">
    <source>
        <dbReference type="ARBA" id="ARBA00023027"/>
    </source>
</evidence>
<dbReference type="AlphaFoldDB" id="A0A7X2XFY3"/>
<dbReference type="Pfam" id="PF13241">
    <property type="entry name" value="NAD_binding_7"/>
    <property type="match status" value="1"/>
</dbReference>